<evidence type="ECO:0000313" key="1">
    <source>
        <dbReference type="EMBL" id="KIK15208.1"/>
    </source>
</evidence>
<dbReference type="Proteomes" id="UP000054018">
    <property type="component" value="Unassembled WGS sequence"/>
</dbReference>
<accession>A0A0C9Z5D1</accession>
<evidence type="ECO:0000313" key="2">
    <source>
        <dbReference type="Proteomes" id="UP000054018"/>
    </source>
</evidence>
<reference evidence="2" key="2">
    <citation type="submission" date="2015-01" db="EMBL/GenBank/DDBJ databases">
        <title>Evolutionary Origins and Diversification of the Mycorrhizal Mutualists.</title>
        <authorList>
            <consortium name="DOE Joint Genome Institute"/>
            <consortium name="Mycorrhizal Genomics Consortium"/>
            <person name="Kohler A."/>
            <person name="Kuo A."/>
            <person name="Nagy L.G."/>
            <person name="Floudas D."/>
            <person name="Copeland A."/>
            <person name="Barry K.W."/>
            <person name="Cichocki N."/>
            <person name="Veneault-Fourrey C."/>
            <person name="LaButti K."/>
            <person name="Lindquist E.A."/>
            <person name="Lipzen A."/>
            <person name="Lundell T."/>
            <person name="Morin E."/>
            <person name="Murat C."/>
            <person name="Riley R."/>
            <person name="Ohm R."/>
            <person name="Sun H."/>
            <person name="Tunlid A."/>
            <person name="Henrissat B."/>
            <person name="Grigoriev I.V."/>
            <person name="Hibbett D.S."/>
            <person name="Martin F."/>
        </authorList>
    </citation>
    <scope>NUCLEOTIDE SEQUENCE [LARGE SCALE GENOMIC DNA]</scope>
    <source>
        <strain evidence="2">441</strain>
    </source>
</reference>
<dbReference type="AlphaFoldDB" id="A0A0C9Z5D1"/>
<keyword evidence="2" id="KW-1185">Reference proteome</keyword>
<organism evidence="1 2">
    <name type="scientific">Pisolithus microcarpus 441</name>
    <dbReference type="NCBI Taxonomy" id="765257"/>
    <lineage>
        <taxon>Eukaryota</taxon>
        <taxon>Fungi</taxon>
        <taxon>Dikarya</taxon>
        <taxon>Basidiomycota</taxon>
        <taxon>Agaricomycotina</taxon>
        <taxon>Agaricomycetes</taxon>
        <taxon>Agaricomycetidae</taxon>
        <taxon>Boletales</taxon>
        <taxon>Sclerodermatineae</taxon>
        <taxon>Pisolithaceae</taxon>
        <taxon>Pisolithus</taxon>
    </lineage>
</organism>
<gene>
    <name evidence="1" type="ORF">PISMIDRAFT_16668</name>
</gene>
<name>A0A0C9Z5D1_9AGAM</name>
<proteinExistence type="predicted"/>
<sequence length="79" mass="8808">MPYNIVPECTGVFKKSRVLRAVGLQLQAGGLGQLMKDVLEERKQEWWKNWVEGNGQGDFQMLVSPGPAHAALLNDGYVH</sequence>
<protein>
    <submittedName>
        <fullName evidence="1">Uncharacterized protein</fullName>
    </submittedName>
</protein>
<dbReference type="EMBL" id="KN833901">
    <property type="protein sequence ID" value="KIK15208.1"/>
    <property type="molecule type" value="Genomic_DNA"/>
</dbReference>
<dbReference type="HOGENOM" id="CLU_2606925_0_0_1"/>
<reference evidence="1 2" key="1">
    <citation type="submission" date="2014-04" db="EMBL/GenBank/DDBJ databases">
        <authorList>
            <consortium name="DOE Joint Genome Institute"/>
            <person name="Kuo A."/>
            <person name="Kohler A."/>
            <person name="Costa M.D."/>
            <person name="Nagy L.G."/>
            <person name="Floudas D."/>
            <person name="Copeland A."/>
            <person name="Barry K.W."/>
            <person name="Cichocki N."/>
            <person name="Veneault-Fourrey C."/>
            <person name="LaButti K."/>
            <person name="Lindquist E.A."/>
            <person name="Lipzen A."/>
            <person name="Lundell T."/>
            <person name="Morin E."/>
            <person name="Murat C."/>
            <person name="Sun H."/>
            <person name="Tunlid A."/>
            <person name="Henrissat B."/>
            <person name="Grigoriev I.V."/>
            <person name="Hibbett D.S."/>
            <person name="Martin F."/>
            <person name="Nordberg H.P."/>
            <person name="Cantor M.N."/>
            <person name="Hua S.X."/>
        </authorList>
    </citation>
    <scope>NUCLEOTIDE SEQUENCE [LARGE SCALE GENOMIC DNA]</scope>
    <source>
        <strain evidence="1 2">441</strain>
    </source>
</reference>